<evidence type="ECO:0000313" key="1">
    <source>
        <dbReference type="EMBL" id="SPH19809.1"/>
    </source>
</evidence>
<gene>
    <name evidence="1" type="ORF">ASD8599_00550</name>
</gene>
<dbReference type="CDD" id="cd10928">
    <property type="entry name" value="CE4_u4"/>
    <property type="match status" value="1"/>
</dbReference>
<dbReference type="AlphaFoldDB" id="A0A2R8B9U8"/>
<name>A0A2R8B9U8_9RHOB</name>
<protein>
    <recommendedName>
        <fullName evidence="3">Polysaccharide deacetylase</fullName>
    </recommendedName>
</protein>
<dbReference type="SUPFAM" id="SSF88713">
    <property type="entry name" value="Glycoside hydrolase/deacetylase"/>
    <property type="match status" value="1"/>
</dbReference>
<organism evidence="1 2">
    <name type="scientific">Ascidiaceihabitans donghaensis</name>
    <dbReference type="NCBI Taxonomy" id="1510460"/>
    <lineage>
        <taxon>Bacteria</taxon>
        <taxon>Pseudomonadati</taxon>
        <taxon>Pseudomonadota</taxon>
        <taxon>Alphaproteobacteria</taxon>
        <taxon>Rhodobacterales</taxon>
        <taxon>Paracoccaceae</taxon>
        <taxon>Ascidiaceihabitans</taxon>
    </lineage>
</organism>
<evidence type="ECO:0000313" key="2">
    <source>
        <dbReference type="Proteomes" id="UP000244880"/>
    </source>
</evidence>
<dbReference type="InterPro" id="IPR011330">
    <property type="entry name" value="Glyco_hydro/deAcase_b/a-brl"/>
</dbReference>
<accession>A0A2R8B9U8</accession>
<dbReference type="GO" id="GO:0005975">
    <property type="term" value="P:carbohydrate metabolic process"/>
    <property type="evidence" value="ECO:0007669"/>
    <property type="project" value="InterPro"/>
</dbReference>
<dbReference type="Proteomes" id="UP000244880">
    <property type="component" value="Unassembled WGS sequence"/>
</dbReference>
<reference evidence="1 2" key="1">
    <citation type="submission" date="2018-03" db="EMBL/GenBank/DDBJ databases">
        <authorList>
            <person name="Keele B.F."/>
        </authorList>
    </citation>
    <scope>NUCLEOTIDE SEQUENCE [LARGE SCALE GENOMIC DNA]</scope>
    <source>
        <strain evidence="1 2">CECT 8599</strain>
    </source>
</reference>
<dbReference type="InterPro" id="IPR049591">
    <property type="entry name" value="CE4_u4-like"/>
</dbReference>
<keyword evidence="2" id="KW-1185">Reference proteome</keyword>
<evidence type="ECO:0008006" key="3">
    <source>
        <dbReference type="Google" id="ProtNLM"/>
    </source>
</evidence>
<proteinExistence type="predicted"/>
<sequence>MIDWTPLRSALARYRQSETPLPVWWRDDDAIAPTPQLDQLHALSVQLDLPVHLAVIPAHTKDTLAEYMASRQNLRPMVHGWAHQNHAEAGMKKSEFPHNDAACQSRASEGLKTLTHLFGSDLLPVFVPPWNRMDTGLSQHLKSAGYHAVSTFGPRKPQSGILHINTHIDPIFWRGTRGLVPPERLIAQTVERIEARRNGTEDAAEPLGYLTHHLVHDPDIWTFSYAFLNELLDGGATPAHLGKDLA</sequence>
<dbReference type="RefSeq" id="WP_108827108.1">
    <property type="nucleotide sequence ID" value="NZ_OMOR01000001.1"/>
</dbReference>
<dbReference type="EMBL" id="OMOR01000001">
    <property type="protein sequence ID" value="SPH19809.1"/>
    <property type="molecule type" value="Genomic_DNA"/>
</dbReference>
<dbReference type="OrthoDB" id="6086702at2"/>